<evidence type="ECO:0000313" key="4">
    <source>
        <dbReference type="Proteomes" id="UP001304895"/>
    </source>
</evidence>
<evidence type="ECO:0000259" key="2">
    <source>
        <dbReference type="Pfam" id="PF20150"/>
    </source>
</evidence>
<feature type="domain" description="2EXR" evidence="2">
    <location>
        <begin position="95"/>
        <end position="171"/>
    </location>
</feature>
<name>A0AAN6UIL5_9PEZI</name>
<dbReference type="InterPro" id="IPR045518">
    <property type="entry name" value="2EXR"/>
</dbReference>
<evidence type="ECO:0000313" key="3">
    <source>
        <dbReference type="EMBL" id="KAK4132346.1"/>
    </source>
</evidence>
<dbReference type="AlphaFoldDB" id="A0AAN6UIL5"/>
<reference evidence="3" key="1">
    <citation type="journal article" date="2023" name="Mol. Phylogenet. Evol.">
        <title>Genome-scale phylogeny and comparative genomics of the fungal order Sordariales.</title>
        <authorList>
            <person name="Hensen N."/>
            <person name="Bonometti L."/>
            <person name="Westerberg I."/>
            <person name="Brannstrom I.O."/>
            <person name="Guillou S."/>
            <person name="Cros-Aarteil S."/>
            <person name="Calhoun S."/>
            <person name="Haridas S."/>
            <person name="Kuo A."/>
            <person name="Mondo S."/>
            <person name="Pangilinan J."/>
            <person name="Riley R."/>
            <person name="LaButti K."/>
            <person name="Andreopoulos B."/>
            <person name="Lipzen A."/>
            <person name="Chen C."/>
            <person name="Yan M."/>
            <person name="Daum C."/>
            <person name="Ng V."/>
            <person name="Clum A."/>
            <person name="Steindorff A."/>
            <person name="Ohm R.A."/>
            <person name="Martin F."/>
            <person name="Silar P."/>
            <person name="Natvig D.O."/>
            <person name="Lalanne C."/>
            <person name="Gautier V."/>
            <person name="Ament-Velasquez S.L."/>
            <person name="Kruys A."/>
            <person name="Hutchinson M.I."/>
            <person name="Powell A.J."/>
            <person name="Barry K."/>
            <person name="Miller A.N."/>
            <person name="Grigoriev I.V."/>
            <person name="Debuchy R."/>
            <person name="Gladieux P."/>
            <person name="Hiltunen Thoren M."/>
            <person name="Johannesson H."/>
        </authorList>
    </citation>
    <scope>NUCLEOTIDE SEQUENCE</scope>
    <source>
        <strain evidence="3">CBS 123565</strain>
    </source>
</reference>
<feature type="region of interest" description="Disordered" evidence="1">
    <location>
        <begin position="51"/>
        <end position="70"/>
    </location>
</feature>
<feature type="compositionally biased region" description="Low complexity" evidence="1">
    <location>
        <begin position="56"/>
        <end position="70"/>
    </location>
</feature>
<reference evidence="3" key="2">
    <citation type="submission" date="2023-05" db="EMBL/GenBank/DDBJ databases">
        <authorList>
            <consortium name="Lawrence Berkeley National Laboratory"/>
            <person name="Steindorff A."/>
            <person name="Hensen N."/>
            <person name="Bonometti L."/>
            <person name="Westerberg I."/>
            <person name="Brannstrom I.O."/>
            <person name="Guillou S."/>
            <person name="Cros-Aarteil S."/>
            <person name="Calhoun S."/>
            <person name="Haridas S."/>
            <person name="Kuo A."/>
            <person name="Mondo S."/>
            <person name="Pangilinan J."/>
            <person name="Riley R."/>
            <person name="Labutti K."/>
            <person name="Andreopoulos B."/>
            <person name="Lipzen A."/>
            <person name="Chen C."/>
            <person name="Yanf M."/>
            <person name="Daum C."/>
            <person name="Ng V."/>
            <person name="Clum A."/>
            <person name="Ohm R."/>
            <person name="Martin F."/>
            <person name="Silar P."/>
            <person name="Natvig D."/>
            <person name="Lalanne C."/>
            <person name="Gautier V."/>
            <person name="Ament-Velasquez S.L."/>
            <person name="Kruys A."/>
            <person name="Hutchinson M.I."/>
            <person name="Powell A.J."/>
            <person name="Barry K."/>
            <person name="Miller A.N."/>
            <person name="Grigoriev I.V."/>
            <person name="Debuchy R."/>
            <person name="Gladieux P."/>
            <person name="Thoren M.H."/>
            <person name="Johannesson H."/>
        </authorList>
    </citation>
    <scope>NUCLEOTIDE SEQUENCE</scope>
    <source>
        <strain evidence="3">CBS 123565</strain>
    </source>
</reference>
<comment type="caution">
    <text evidence="3">The sequence shown here is derived from an EMBL/GenBank/DDBJ whole genome shotgun (WGS) entry which is preliminary data.</text>
</comment>
<dbReference type="Pfam" id="PF20150">
    <property type="entry name" value="2EXR"/>
    <property type="match status" value="1"/>
</dbReference>
<dbReference type="EMBL" id="MU853418">
    <property type="protein sequence ID" value="KAK4132346.1"/>
    <property type="molecule type" value="Genomic_DNA"/>
</dbReference>
<organism evidence="3 4">
    <name type="scientific">Trichocladium antarcticum</name>
    <dbReference type="NCBI Taxonomy" id="1450529"/>
    <lineage>
        <taxon>Eukaryota</taxon>
        <taxon>Fungi</taxon>
        <taxon>Dikarya</taxon>
        <taxon>Ascomycota</taxon>
        <taxon>Pezizomycotina</taxon>
        <taxon>Sordariomycetes</taxon>
        <taxon>Sordariomycetidae</taxon>
        <taxon>Sordariales</taxon>
        <taxon>Chaetomiaceae</taxon>
        <taxon>Trichocladium</taxon>
    </lineage>
</organism>
<keyword evidence="4" id="KW-1185">Reference proteome</keyword>
<sequence length="330" mass="35894">MNSWCGIRGALPTPTSDIGQTAVVAGVGTNPDATGNDSGWVANEEVDQEVSEEASDTTSTASVTAASEASETASEVVDMTQYTAYRMTKADPTKPSFADFPYEIQAVIFKIAVADPQVIFIEISNGSIAFQAPSESLDTACTLSREIYLQNKSRHQFGNKFIWIEPARDIFYVFKDDYSFIQYFESHVVQNVALNLEVLITSYEPECVINRTWNHFHATNAIHIFVPDGPPIQIAPLPATPDTLILADIPVCHLVAAREGGLHYWAALKYQTKRGCRNIASHFEMGIFGHLTSLRATSVNEDAITEGAVTEGAVVDGVVARGLLSGREAN</sequence>
<accession>A0AAN6UIL5</accession>
<proteinExistence type="predicted"/>
<gene>
    <name evidence="3" type="ORF">BT67DRAFT_86253</name>
</gene>
<evidence type="ECO:0000256" key="1">
    <source>
        <dbReference type="SAM" id="MobiDB-lite"/>
    </source>
</evidence>
<dbReference type="Proteomes" id="UP001304895">
    <property type="component" value="Unassembled WGS sequence"/>
</dbReference>
<protein>
    <recommendedName>
        <fullName evidence="2">2EXR domain-containing protein</fullName>
    </recommendedName>
</protein>